<accession>A0A9P3LBH2</accession>
<reference evidence="1 2" key="1">
    <citation type="submission" date="2021-08" db="EMBL/GenBank/DDBJ databases">
        <title>Draft Genome Sequence of Phanerochaete sordida strain YK-624.</title>
        <authorList>
            <person name="Mori T."/>
            <person name="Dohra H."/>
            <person name="Suzuki T."/>
            <person name="Kawagishi H."/>
            <person name="Hirai H."/>
        </authorList>
    </citation>
    <scope>NUCLEOTIDE SEQUENCE [LARGE SCALE GENOMIC DNA]</scope>
    <source>
        <strain evidence="1 2">YK-624</strain>
    </source>
</reference>
<dbReference type="Proteomes" id="UP000703269">
    <property type="component" value="Unassembled WGS sequence"/>
</dbReference>
<dbReference type="InterPro" id="IPR032675">
    <property type="entry name" value="LRR_dom_sf"/>
</dbReference>
<dbReference type="SUPFAM" id="SSF52047">
    <property type="entry name" value="RNI-like"/>
    <property type="match status" value="1"/>
</dbReference>
<comment type="caution">
    <text evidence="1">The sequence shown here is derived from an EMBL/GenBank/DDBJ whole genome shotgun (WGS) entry which is preliminary data.</text>
</comment>
<evidence type="ECO:0000313" key="2">
    <source>
        <dbReference type="Proteomes" id="UP000703269"/>
    </source>
</evidence>
<evidence type="ECO:0008006" key="3">
    <source>
        <dbReference type="Google" id="ProtNLM"/>
    </source>
</evidence>
<evidence type="ECO:0000313" key="1">
    <source>
        <dbReference type="EMBL" id="GJE88063.1"/>
    </source>
</evidence>
<organism evidence="1 2">
    <name type="scientific">Phanerochaete sordida</name>
    <dbReference type="NCBI Taxonomy" id="48140"/>
    <lineage>
        <taxon>Eukaryota</taxon>
        <taxon>Fungi</taxon>
        <taxon>Dikarya</taxon>
        <taxon>Basidiomycota</taxon>
        <taxon>Agaricomycotina</taxon>
        <taxon>Agaricomycetes</taxon>
        <taxon>Polyporales</taxon>
        <taxon>Phanerochaetaceae</taxon>
        <taxon>Phanerochaete</taxon>
    </lineage>
</organism>
<sequence length="478" mass="52650">MRPSPGAGYVPESKASAMRLYWDILMHTMPMMPRADASRLSRTCQTLLRAAAPALLSRRESEEVAISEASHLSSLSSFLSSDWHSNASRHLKCLTLAIHEKDAQTASLLADILAKATELRSLNLLEASVVLEGTSSFCDALLALTNLRTLRIGGETGYDYGRLGGMRAPLTAIEADFSAFEDPVDVIPVFAHLANSLRVLKLANVEFATDSCVYPHVVTLDIDSCDRADIGPIARCFPNLQDLTVSQVLFPDEAEGLREENRAAQLVHTWPSLRRVSGTVTDLYTLGLLCRVSHLKIISETIETEPECEKLAAVLADVRPTSLKVKIAAPAVALQSLAETLKPVQDCLTELWIEIDYKRYTDPSASLGKLFETLSAFPIRLLHIGLRWIHDTPSDDLDLRSVVHDAVQHIPALAFVTMACLPSLAQLEEELAGRSDGSRRSALPMAGLQKGPGAWDEYWDSAMLKPWWDADCDWYWST</sequence>
<keyword evidence="2" id="KW-1185">Reference proteome</keyword>
<name>A0A9P3LBH2_9APHY</name>
<gene>
    <name evidence="1" type="ORF">PsYK624_041460</name>
</gene>
<proteinExistence type="predicted"/>
<protein>
    <recommendedName>
        <fullName evidence="3">F-box domain-containing protein</fullName>
    </recommendedName>
</protein>
<dbReference type="EMBL" id="BPQB01000008">
    <property type="protein sequence ID" value="GJE88063.1"/>
    <property type="molecule type" value="Genomic_DNA"/>
</dbReference>
<dbReference type="OrthoDB" id="2758445at2759"/>
<dbReference type="Gene3D" id="3.80.10.10">
    <property type="entry name" value="Ribonuclease Inhibitor"/>
    <property type="match status" value="1"/>
</dbReference>
<dbReference type="AlphaFoldDB" id="A0A9P3LBH2"/>